<name>A0A6C0K091_9ZZZZ</name>
<evidence type="ECO:0000256" key="3">
    <source>
        <dbReference type="SAM" id="MobiDB-lite"/>
    </source>
</evidence>
<dbReference type="GO" id="GO:0005736">
    <property type="term" value="C:RNA polymerase I complex"/>
    <property type="evidence" value="ECO:0007669"/>
    <property type="project" value="TreeGrafter"/>
</dbReference>
<feature type="compositionally biased region" description="Acidic residues" evidence="3">
    <location>
        <begin position="76"/>
        <end position="85"/>
    </location>
</feature>
<dbReference type="InterPro" id="IPR006110">
    <property type="entry name" value="Pol_omega/Rpo6/RPB6"/>
</dbReference>
<feature type="compositionally biased region" description="Acidic residues" evidence="3">
    <location>
        <begin position="13"/>
        <end position="60"/>
    </location>
</feature>
<dbReference type="Gene3D" id="3.90.940.10">
    <property type="match status" value="1"/>
</dbReference>
<keyword evidence="2" id="KW-0804">Transcription</keyword>
<dbReference type="EMBL" id="MN740769">
    <property type="protein sequence ID" value="QHU10571.1"/>
    <property type="molecule type" value="Genomic_DNA"/>
</dbReference>
<evidence type="ECO:0000256" key="1">
    <source>
        <dbReference type="ARBA" id="ARBA00022478"/>
    </source>
</evidence>
<dbReference type="GO" id="GO:0005665">
    <property type="term" value="C:RNA polymerase II, core complex"/>
    <property type="evidence" value="ECO:0007669"/>
    <property type="project" value="TreeGrafter"/>
</dbReference>
<dbReference type="InterPro" id="IPR036161">
    <property type="entry name" value="RPB6/omega-like_sf"/>
</dbReference>
<protein>
    <submittedName>
        <fullName evidence="4">Uncharacterized protein</fullName>
    </submittedName>
</protein>
<dbReference type="Pfam" id="PF01192">
    <property type="entry name" value="RNA_pol_Rpb6"/>
    <property type="match status" value="1"/>
</dbReference>
<reference evidence="4" key="1">
    <citation type="journal article" date="2020" name="Nature">
        <title>Giant virus diversity and host interactions through global metagenomics.</title>
        <authorList>
            <person name="Schulz F."/>
            <person name="Roux S."/>
            <person name="Paez-Espino D."/>
            <person name="Jungbluth S."/>
            <person name="Walsh D.A."/>
            <person name="Denef V.J."/>
            <person name="McMahon K.D."/>
            <person name="Konstantinidis K.T."/>
            <person name="Eloe-Fadrosh E.A."/>
            <person name="Kyrpides N.C."/>
            <person name="Woyke T."/>
        </authorList>
    </citation>
    <scope>NUCLEOTIDE SEQUENCE</scope>
    <source>
        <strain evidence="4">GVMAG-S-1101165-83</strain>
    </source>
</reference>
<keyword evidence="1" id="KW-0240">DNA-directed RNA polymerase</keyword>
<dbReference type="PANTHER" id="PTHR47227">
    <property type="entry name" value="DNA-DIRECTED RNA POLYMERASE SUBUNIT K"/>
    <property type="match status" value="1"/>
</dbReference>
<dbReference type="GO" id="GO:0006366">
    <property type="term" value="P:transcription by RNA polymerase II"/>
    <property type="evidence" value="ECO:0007669"/>
    <property type="project" value="TreeGrafter"/>
</dbReference>
<dbReference type="GO" id="GO:0003899">
    <property type="term" value="F:DNA-directed RNA polymerase activity"/>
    <property type="evidence" value="ECO:0007669"/>
    <property type="project" value="InterPro"/>
</dbReference>
<evidence type="ECO:0000313" key="4">
    <source>
        <dbReference type="EMBL" id="QHU10571.1"/>
    </source>
</evidence>
<sequence length="212" mass="24672">MSHEEKEQLYSDSESEDELDENEEEEEEEQEEPEEEEVADEDVDEEKSVEEEEDNDDGSENEYSSKTIPQLGGTKDDEDEDDDDIAGPYLQKFNSEVNKNYLVDFHPECTINNYDEINALTRVIRDKNNNIVDEIHKTIPFLTKYERTRIIGQRTKQINSGAKAFVKVPENVIDGYLIAELELYQKRIPFIIRRPLPGGGCEYWNLKDLEIV</sequence>
<feature type="region of interest" description="Disordered" evidence="3">
    <location>
        <begin position="1"/>
        <end position="88"/>
    </location>
</feature>
<proteinExistence type="predicted"/>
<dbReference type="SUPFAM" id="SSF63562">
    <property type="entry name" value="RPB6/omega subunit-like"/>
    <property type="match status" value="1"/>
</dbReference>
<dbReference type="AlphaFoldDB" id="A0A6C0K091"/>
<dbReference type="GO" id="GO:0042797">
    <property type="term" value="P:tRNA transcription by RNA polymerase III"/>
    <property type="evidence" value="ECO:0007669"/>
    <property type="project" value="TreeGrafter"/>
</dbReference>
<dbReference type="GO" id="GO:0003677">
    <property type="term" value="F:DNA binding"/>
    <property type="evidence" value="ECO:0007669"/>
    <property type="project" value="InterPro"/>
</dbReference>
<accession>A0A6C0K091</accession>
<dbReference type="PANTHER" id="PTHR47227:SF5">
    <property type="entry name" value="DNA-DIRECTED RNA POLYMERASES I, II, AND III SUBUNIT RPABC2"/>
    <property type="match status" value="1"/>
</dbReference>
<dbReference type="GO" id="GO:0006360">
    <property type="term" value="P:transcription by RNA polymerase I"/>
    <property type="evidence" value="ECO:0007669"/>
    <property type="project" value="TreeGrafter"/>
</dbReference>
<evidence type="ECO:0000256" key="2">
    <source>
        <dbReference type="ARBA" id="ARBA00023163"/>
    </source>
</evidence>
<organism evidence="4">
    <name type="scientific">viral metagenome</name>
    <dbReference type="NCBI Taxonomy" id="1070528"/>
    <lineage>
        <taxon>unclassified sequences</taxon>
        <taxon>metagenomes</taxon>
        <taxon>organismal metagenomes</taxon>
    </lineage>
</organism>
<dbReference type="GO" id="GO:0005666">
    <property type="term" value="C:RNA polymerase III complex"/>
    <property type="evidence" value="ECO:0007669"/>
    <property type="project" value="TreeGrafter"/>
</dbReference>